<comment type="caution">
    <text evidence="1">The sequence shown here is derived from an EMBL/GenBank/DDBJ whole genome shotgun (WGS) entry which is preliminary data.</text>
</comment>
<keyword evidence="2" id="KW-1185">Reference proteome</keyword>
<evidence type="ECO:0000313" key="2">
    <source>
        <dbReference type="Proteomes" id="UP000886501"/>
    </source>
</evidence>
<organism evidence="1 2">
    <name type="scientific">Thelephora ganbajun</name>
    <name type="common">Ganba fungus</name>
    <dbReference type="NCBI Taxonomy" id="370292"/>
    <lineage>
        <taxon>Eukaryota</taxon>
        <taxon>Fungi</taxon>
        <taxon>Dikarya</taxon>
        <taxon>Basidiomycota</taxon>
        <taxon>Agaricomycotina</taxon>
        <taxon>Agaricomycetes</taxon>
        <taxon>Thelephorales</taxon>
        <taxon>Thelephoraceae</taxon>
        <taxon>Thelephora</taxon>
    </lineage>
</organism>
<dbReference type="EMBL" id="MU118989">
    <property type="protein sequence ID" value="KAF9641891.1"/>
    <property type="molecule type" value="Genomic_DNA"/>
</dbReference>
<evidence type="ECO:0000313" key="1">
    <source>
        <dbReference type="EMBL" id="KAF9641891.1"/>
    </source>
</evidence>
<sequence length="252" mass="27468">MQSRAYGAKNKPGSRKLREGRQPWGTRTLRGWTCWILISKSTRLFNPDAIKSHLSKSRGLGSQCADGVLLKTNIESAKHLGSEAKAEAWLEGVVGLYLKKGSRTGDLKYSTEKTNPPALQAHLDPISPEHGDFYVGGPPTGLTILSAHTFTAVDCEITTLYVDILSSADPDLYQFMQCNLNACDAPLYRGVAFPTAPNAEINKKGDIIVTEVCGDIGKVEAYVEEMSSNNALIVPIDVNKVYTGVLKLWNIV</sequence>
<proteinExistence type="predicted"/>
<dbReference type="Proteomes" id="UP000886501">
    <property type="component" value="Unassembled WGS sequence"/>
</dbReference>
<accession>A0ACB6YWV0</accession>
<reference evidence="1" key="1">
    <citation type="submission" date="2019-10" db="EMBL/GenBank/DDBJ databases">
        <authorList>
            <consortium name="DOE Joint Genome Institute"/>
            <person name="Kuo A."/>
            <person name="Miyauchi S."/>
            <person name="Kiss E."/>
            <person name="Drula E."/>
            <person name="Kohler A."/>
            <person name="Sanchez-Garcia M."/>
            <person name="Andreopoulos B."/>
            <person name="Barry K.W."/>
            <person name="Bonito G."/>
            <person name="Buee M."/>
            <person name="Carver A."/>
            <person name="Chen C."/>
            <person name="Cichocki N."/>
            <person name="Clum A."/>
            <person name="Culley D."/>
            <person name="Crous P.W."/>
            <person name="Fauchery L."/>
            <person name="Girlanda M."/>
            <person name="Hayes R."/>
            <person name="Keri Z."/>
            <person name="Labutti K."/>
            <person name="Lipzen A."/>
            <person name="Lombard V."/>
            <person name="Magnuson J."/>
            <person name="Maillard F."/>
            <person name="Morin E."/>
            <person name="Murat C."/>
            <person name="Nolan M."/>
            <person name="Ohm R."/>
            <person name="Pangilinan J."/>
            <person name="Pereira M."/>
            <person name="Perotto S."/>
            <person name="Peter M."/>
            <person name="Riley R."/>
            <person name="Sitrit Y."/>
            <person name="Stielow B."/>
            <person name="Szollosi G."/>
            <person name="Zifcakova L."/>
            <person name="Stursova M."/>
            <person name="Spatafora J.W."/>
            <person name="Tedersoo L."/>
            <person name="Vaario L.-M."/>
            <person name="Yamada A."/>
            <person name="Yan M."/>
            <person name="Wang P."/>
            <person name="Xu J."/>
            <person name="Bruns T."/>
            <person name="Baldrian P."/>
            <person name="Vilgalys R."/>
            <person name="Henrissat B."/>
            <person name="Grigoriev I.V."/>
            <person name="Hibbett D."/>
            <person name="Nagy L.G."/>
            <person name="Martin F.M."/>
        </authorList>
    </citation>
    <scope>NUCLEOTIDE SEQUENCE</scope>
    <source>
        <strain evidence="1">P2</strain>
    </source>
</reference>
<name>A0ACB6YWV0_THEGA</name>
<protein>
    <submittedName>
        <fullName evidence="1">Uncharacterized protein</fullName>
    </submittedName>
</protein>
<reference evidence="1" key="2">
    <citation type="journal article" date="2020" name="Nat. Commun.">
        <title>Large-scale genome sequencing of mycorrhizal fungi provides insights into the early evolution of symbiotic traits.</title>
        <authorList>
            <person name="Miyauchi S."/>
            <person name="Kiss E."/>
            <person name="Kuo A."/>
            <person name="Drula E."/>
            <person name="Kohler A."/>
            <person name="Sanchez-Garcia M."/>
            <person name="Morin E."/>
            <person name="Andreopoulos B."/>
            <person name="Barry K.W."/>
            <person name="Bonito G."/>
            <person name="Buee M."/>
            <person name="Carver A."/>
            <person name="Chen C."/>
            <person name="Cichocki N."/>
            <person name="Clum A."/>
            <person name="Culley D."/>
            <person name="Crous P.W."/>
            <person name="Fauchery L."/>
            <person name="Girlanda M."/>
            <person name="Hayes R.D."/>
            <person name="Keri Z."/>
            <person name="LaButti K."/>
            <person name="Lipzen A."/>
            <person name="Lombard V."/>
            <person name="Magnuson J."/>
            <person name="Maillard F."/>
            <person name="Murat C."/>
            <person name="Nolan M."/>
            <person name="Ohm R.A."/>
            <person name="Pangilinan J."/>
            <person name="Pereira M.F."/>
            <person name="Perotto S."/>
            <person name="Peter M."/>
            <person name="Pfister S."/>
            <person name="Riley R."/>
            <person name="Sitrit Y."/>
            <person name="Stielow J.B."/>
            <person name="Szollosi G."/>
            <person name="Zifcakova L."/>
            <person name="Stursova M."/>
            <person name="Spatafora J.W."/>
            <person name="Tedersoo L."/>
            <person name="Vaario L.M."/>
            <person name="Yamada A."/>
            <person name="Yan M."/>
            <person name="Wang P."/>
            <person name="Xu J."/>
            <person name="Bruns T."/>
            <person name="Baldrian P."/>
            <person name="Vilgalys R."/>
            <person name="Dunand C."/>
            <person name="Henrissat B."/>
            <person name="Grigoriev I.V."/>
            <person name="Hibbett D."/>
            <person name="Nagy L.G."/>
            <person name="Martin F.M."/>
        </authorList>
    </citation>
    <scope>NUCLEOTIDE SEQUENCE</scope>
    <source>
        <strain evidence="1">P2</strain>
    </source>
</reference>
<gene>
    <name evidence="1" type="ORF">BDM02DRAFT_3133490</name>
</gene>